<reference evidence="3 4" key="1">
    <citation type="journal article" date="2010" name="Nature">
        <title>Nitrite-driven anaerobic methane oxidation by oxygenic bacteria.</title>
        <authorList>
            <person name="Ettwig K.F."/>
            <person name="Butler M.K."/>
            <person name="Le Paslier D."/>
            <person name="Pelletier E."/>
            <person name="Mangenot S."/>
            <person name="Kuypers M.M.M."/>
            <person name="Schreiber F."/>
            <person name="Dutilh B.E."/>
            <person name="Zedelius J."/>
            <person name="de Beer D."/>
            <person name="Gloerich J."/>
            <person name="Wessels H.J.C.T."/>
            <person name="van Allen T."/>
            <person name="Luesken F."/>
            <person name="Wu M."/>
            <person name="van de Pas-Schoonen K.T."/>
            <person name="Op den Camp H.J.M."/>
            <person name="Janssen-Megens E.M."/>
            <person name="Francoijs K-J."/>
            <person name="Stunnenberg H."/>
            <person name="Weissenbach J."/>
            <person name="Jetten M.S.M."/>
            <person name="Strous M."/>
        </authorList>
    </citation>
    <scope>NUCLEOTIDE SEQUENCE [LARGE SCALE GENOMIC DNA]</scope>
</reference>
<evidence type="ECO:0000259" key="2">
    <source>
        <dbReference type="Pfam" id="PF01882"/>
    </source>
</evidence>
<accession>D5MI83</accession>
<feature type="domain" description="DUF58" evidence="2">
    <location>
        <begin position="59"/>
        <end position="260"/>
    </location>
</feature>
<dbReference type="eggNOG" id="COG1721">
    <property type="taxonomic scope" value="Bacteria"/>
</dbReference>
<name>D5MI83_METO1</name>
<sequence>MKPMTSGPASTPPIEIGEFHYRLRWRTRGARPGCHPSRQPGGGVEFRGHASILHHPDPRRLDVRATLRDPHHELLVRIFQQRSAIPVYVVADLTTSMRFRGGLDKWLNLIGFCASVAHSCRRTGDLFGFIGWDTRVRRDLLLPAGYAGTASETLIRRLLEYRGGGAGIQGLCEAGEFLPRARSLVFLVSDFHVSLHELDRTLSPLARHDMVPVVLWDRSELENLPPRGLVRVRDLENGRERLLWMRPVLRDACREALEHRREALRRTFLRYGRPPFFVYDRFDPDDLTRYFLETS</sequence>
<dbReference type="KEGG" id="mox:DAMO_0117"/>
<dbReference type="PATRIC" id="fig|671143.5.peg.102"/>
<gene>
    <name evidence="3" type="ORF">DAMO_0117</name>
</gene>
<evidence type="ECO:0000256" key="1">
    <source>
        <dbReference type="SAM" id="MobiDB-lite"/>
    </source>
</evidence>
<dbReference type="EMBL" id="FP565575">
    <property type="protein sequence ID" value="CBE67233.1"/>
    <property type="molecule type" value="Genomic_DNA"/>
</dbReference>
<dbReference type="InterPro" id="IPR002881">
    <property type="entry name" value="DUF58"/>
</dbReference>
<organism evidence="3 4">
    <name type="scientific">Methylomirabilis oxygeniifera</name>
    <dbReference type="NCBI Taxonomy" id="671143"/>
    <lineage>
        <taxon>Bacteria</taxon>
        <taxon>Candidatus Methylomirabilota</taxon>
        <taxon>Candidatus Methylomirabilia</taxon>
        <taxon>Candidatus Methylomirabilales</taxon>
        <taxon>Candidatus Methylomirabilaceae</taxon>
        <taxon>Candidatus Methylomirabilis</taxon>
    </lineage>
</organism>
<dbReference type="PANTHER" id="PTHR33608">
    <property type="entry name" value="BLL2464 PROTEIN"/>
    <property type="match status" value="1"/>
</dbReference>
<dbReference type="AlphaFoldDB" id="D5MI83"/>
<dbReference type="Proteomes" id="UP000006898">
    <property type="component" value="Chromosome"/>
</dbReference>
<feature type="region of interest" description="Disordered" evidence="1">
    <location>
        <begin position="30"/>
        <end position="49"/>
    </location>
</feature>
<dbReference type="Pfam" id="PF01882">
    <property type="entry name" value="DUF58"/>
    <property type="match status" value="1"/>
</dbReference>
<protein>
    <recommendedName>
        <fullName evidence="2">DUF58 domain-containing protein</fullName>
    </recommendedName>
</protein>
<dbReference type="STRING" id="671143.DAMO_0117"/>
<dbReference type="HOGENOM" id="CLU_1000440_0_0_0"/>
<dbReference type="PANTHER" id="PTHR33608:SF6">
    <property type="entry name" value="BLL2464 PROTEIN"/>
    <property type="match status" value="1"/>
</dbReference>
<evidence type="ECO:0000313" key="4">
    <source>
        <dbReference type="Proteomes" id="UP000006898"/>
    </source>
</evidence>
<proteinExistence type="predicted"/>
<evidence type="ECO:0000313" key="3">
    <source>
        <dbReference type="EMBL" id="CBE67233.1"/>
    </source>
</evidence>